<reference evidence="4" key="1">
    <citation type="journal article" date="2023" name="Mol. Biol. Evol.">
        <title>Third-Generation Sequencing Reveals the Adaptive Role of the Epigenome in Three Deep-Sea Polychaetes.</title>
        <authorList>
            <person name="Perez M."/>
            <person name="Aroh O."/>
            <person name="Sun Y."/>
            <person name="Lan Y."/>
            <person name="Juniper S.K."/>
            <person name="Young C.R."/>
            <person name="Angers B."/>
            <person name="Qian P.Y."/>
        </authorList>
    </citation>
    <scope>NUCLEOTIDE SEQUENCE</scope>
    <source>
        <strain evidence="4">P08H-3</strain>
    </source>
</reference>
<gene>
    <name evidence="4" type="ORF">LSH36_47g07034</name>
</gene>
<dbReference type="AlphaFoldDB" id="A0AAD9K7X2"/>
<dbReference type="Pfam" id="PF02140">
    <property type="entry name" value="SUEL_Lectin"/>
    <property type="match status" value="1"/>
</dbReference>
<feature type="compositionally biased region" description="Low complexity" evidence="1">
    <location>
        <begin position="440"/>
        <end position="453"/>
    </location>
</feature>
<dbReference type="Gene3D" id="2.60.120.740">
    <property type="match status" value="1"/>
</dbReference>
<feature type="compositionally biased region" description="Low complexity" evidence="1">
    <location>
        <begin position="399"/>
        <end position="423"/>
    </location>
</feature>
<keyword evidence="2" id="KW-0472">Membrane</keyword>
<dbReference type="GO" id="GO:0030246">
    <property type="term" value="F:carbohydrate binding"/>
    <property type="evidence" value="ECO:0007669"/>
    <property type="project" value="InterPro"/>
</dbReference>
<feature type="domain" description="SUEL-type lectin" evidence="3">
    <location>
        <begin position="11"/>
        <end position="100"/>
    </location>
</feature>
<comment type="caution">
    <text evidence="4">The sequence shown here is derived from an EMBL/GenBank/DDBJ whole genome shotgun (WGS) entry which is preliminary data.</text>
</comment>
<dbReference type="PANTHER" id="PTHR46780">
    <property type="entry name" value="PROTEIN EVA-1"/>
    <property type="match status" value="1"/>
</dbReference>
<dbReference type="Gene3D" id="2.60.120.290">
    <property type="entry name" value="Spermadhesin, CUB domain"/>
    <property type="match status" value="1"/>
</dbReference>
<dbReference type="EMBL" id="JAODUP010000047">
    <property type="protein sequence ID" value="KAK2165660.1"/>
    <property type="molecule type" value="Genomic_DNA"/>
</dbReference>
<dbReference type="Proteomes" id="UP001208570">
    <property type="component" value="Unassembled WGS sequence"/>
</dbReference>
<evidence type="ECO:0000256" key="1">
    <source>
        <dbReference type="SAM" id="MobiDB-lite"/>
    </source>
</evidence>
<protein>
    <recommendedName>
        <fullName evidence="3">SUEL-type lectin domain-containing protein</fullName>
    </recommendedName>
</protein>
<dbReference type="InterPro" id="IPR035914">
    <property type="entry name" value="Sperma_CUB_dom_sf"/>
</dbReference>
<name>A0AAD9K7X2_9ANNE</name>
<proteinExistence type="predicted"/>
<evidence type="ECO:0000259" key="3">
    <source>
        <dbReference type="PROSITE" id="PS50228"/>
    </source>
</evidence>
<dbReference type="InterPro" id="IPR043159">
    <property type="entry name" value="Lectin_gal-bd_sf"/>
</dbReference>
<feature type="region of interest" description="Disordered" evidence="1">
    <location>
        <begin position="359"/>
        <end position="378"/>
    </location>
</feature>
<evidence type="ECO:0000256" key="2">
    <source>
        <dbReference type="SAM" id="Phobius"/>
    </source>
</evidence>
<dbReference type="CDD" id="cd22823">
    <property type="entry name" value="Gal_Rha_Lectin"/>
    <property type="match status" value="1"/>
</dbReference>
<evidence type="ECO:0000313" key="5">
    <source>
        <dbReference type="Proteomes" id="UP001208570"/>
    </source>
</evidence>
<organism evidence="4 5">
    <name type="scientific">Paralvinella palmiformis</name>
    <dbReference type="NCBI Taxonomy" id="53620"/>
    <lineage>
        <taxon>Eukaryota</taxon>
        <taxon>Metazoa</taxon>
        <taxon>Spiralia</taxon>
        <taxon>Lophotrochozoa</taxon>
        <taxon>Annelida</taxon>
        <taxon>Polychaeta</taxon>
        <taxon>Sedentaria</taxon>
        <taxon>Canalipalpata</taxon>
        <taxon>Terebellida</taxon>
        <taxon>Terebelliformia</taxon>
        <taxon>Alvinellidae</taxon>
        <taxon>Paralvinella</taxon>
    </lineage>
</organism>
<feature type="transmembrane region" description="Helical" evidence="2">
    <location>
        <begin position="300"/>
        <end position="324"/>
    </location>
</feature>
<dbReference type="PROSITE" id="PS50228">
    <property type="entry name" value="SUEL_LECTIN"/>
    <property type="match status" value="1"/>
</dbReference>
<keyword evidence="2" id="KW-0812">Transmembrane</keyword>
<accession>A0AAD9K7X2</accession>
<keyword evidence="5" id="KW-1185">Reference proteome</keyword>
<evidence type="ECO:0000313" key="4">
    <source>
        <dbReference type="EMBL" id="KAK2165660.1"/>
    </source>
</evidence>
<keyword evidence="2" id="KW-1133">Transmembrane helix</keyword>
<feature type="region of interest" description="Disordered" evidence="1">
    <location>
        <begin position="387"/>
        <end position="494"/>
    </location>
</feature>
<dbReference type="InterPro" id="IPR000922">
    <property type="entry name" value="Lectin_gal-bd_dom"/>
</dbReference>
<dbReference type="SUPFAM" id="SSF49854">
    <property type="entry name" value="Spermadhesin, CUB domain"/>
    <property type="match status" value="1"/>
</dbReference>
<sequence>MSQEASKGGEFCEFDTFEASCDPGEVIQIEYAQYGRMRLGKCVLSDLGFVGCSADVLDLVDQRCSGKRKCSIRMPDEKIASRRPCMTELKMYLEANYTCHKVIGIDRATCRSCDFVKVTQSSGFIASTVTRESGCGAAKCPWLIEAKPGQRLDLTLINYGWSIGNRVLDNSCQVYATIKEIATSKTYTVCAGSKRLRHVYTSQSHALQLRIVTGKPGRVEKSEFLLQYKFIGCEDLAPPLGGWTRRQGGVITVGCNDTSETWSLRCEDNQWIGDSRKCAGYRAGASGSIRLGSVRLPSGLSIVIIIAVAFVVGAFILCIGIIMFRKRYLQRNQPPQMMYPAGKAMTSPDVIKEPLYMPPLYSHESRDPESTYQDRPYRPERENYTHIWERPLPTPGTDSSQCTCPTGTTTASTGGASGASSVPGGAGGGAQRVQESEYNTLASSPSPQSASTTTHRRGMVYGNNTMARKECELPSPDSDNDPRYFQVDPETTFN</sequence>